<dbReference type="KEGG" id="apln:108732418"/>
<name>A0A1W4W3L1_AGRPL</name>
<evidence type="ECO:0000256" key="1">
    <source>
        <dbReference type="SAM" id="MobiDB-lite"/>
    </source>
</evidence>
<protein>
    <submittedName>
        <fullName evidence="3">Uncharacterized protein LOC108732418</fullName>
    </submittedName>
</protein>
<gene>
    <name evidence="3" type="primary">LOC108732418</name>
</gene>
<proteinExistence type="predicted"/>
<accession>A0A1W4W3L1</accession>
<sequence length="210" mass="24105">MSFLESNYSENEDDPQVYESSGDEWNSSTEKKRNFRRTSQRLSKKPRLVHVDSSESDLEEEEEEVEIDVKPKKNGVNKRQKVTVKTEADSPVNETSSVIKKESPAKVKLVSTNFVNGGFLILKKDAQSGDPSKRPCLWRIDGKALLQKYEPFEEDGKIKHKNTSIYTGWSALDKDLYHPVMVKVLHHQGQNMVIETDWDEIKSIVQFDSD</sequence>
<reference evidence="3" key="1">
    <citation type="submission" date="2025-08" db="UniProtKB">
        <authorList>
            <consortium name="RefSeq"/>
        </authorList>
    </citation>
    <scope>IDENTIFICATION</scope>
    <source>
        <tissue evidence="3">Entire body</tissue>
    </source>
</reference>
<evidence type="ECO:0000313" key="2">
    <source>
        <dbReference type="Proteomes" id="UP000192223"/>
    </source>
</evidence>
<dbReference type="AlphaFoldDB" id="A0A1W4W3L1"/>
<dbReference type="STRING" id="224129.A0A1W4W3L1"/>
<dbReference type="RefSeq" id="XP_018318751.1">
    <property type="nucleotide sequence ID" value="XM_018463249.2"/>
</dbReference>
<keyword evidence="2" id="KW-1185">Reference proteome</keyword>
<feature type="region of interest" description="Disordered" evidence="1">
    <location>
        <begin position="1"/>
        <end position="64"/>
    </location>
</feature>
<dbReference type="InParanoid" id="A0A1W4W3L1"/>
<dbReference type="OrthoDB" id="309640at2759"/>
<feature type="compositionally biased region" description="Basic residues" evidence="1">
    <location>
        <begin position="33"/>
        <end position="48"/>
    </location>
</feature>
<dbReference type="GeneID" id="108732418"/>
<dbReference type="Proteomes" id="UP000192223">
    <property type="component" value="Unplaced"/>
</dbReference>
<feature type="compositionally biased region" description="Acidic residues" evidence="1">
    <location>
        <begin position="54"/>
        <end position="64"/>
    </location>
</feature>
<organism evidence="2 3">
    <name type="scientific">Agrilus planipennis</name>
    <name type="common">Emerald ash borer</name>
    <name type="synonym">Agrilus marcopoli</name>
    <dbReference type="NCBI Taxonomy" id="224129"/>
    <lineage>
        <taxon>Eukaryota</taxon>
        <taxon>Metazoa</taxon>
        <taxon>Ecdysozoa</taxon>
        <taxon>Arthropoda</taxon>
        <taxon>Hexapoda</taxon>
        <taxon>Insecta</taxon>
        <taxon>Pterygota</taxon>
        <taxon>Neoptera</taxon>
        <taxon>Endopterygota</taxon>
        <taxon>Coleoptera</taxon>
        <taxon>Polyphaga</taxon>
        <taxon>Elateriformia</taxon>
        <taxon>Buprestoidea</taxon>
        <taxon>Buprestidae</taxon>
        <taxon>Agrilinae</taxon>
        <taxon>Agrilus</taxon>
    </lineage>
</organism>
<evidence type="ECO:0000313" key="3">
    <source>
        <dbReference type="RefSeq" id="XP_018318751.1"/>
    </source>
</evidence>